<evidence type="ECO:0000256" key="7">
    <source>
        <dbReference type="ARBA" id="ARBA00023204"/>
    </source>
</evidence>
<dbReference type="AlphaFoldDB" id="A0A1K1QP39"/>
<sequence length="551" mass="62794">MLLSLSIKNYALIDDLRVRFERGLTIITGETGAGKSILLGGLSLIQGKRADLNSLKDKEKKCIVEAEFAVEDYHLQSLFTKLDLDYEPHTIIRREILPGGKSRAFVNDSPVTLDVLSSLSIRLIDIHSQHQTLQLTDNDFQFQVIDAISGNKTNIERYKEKLKEYHHTKKELQRLIDFQQEADKEQDYNAFLLKELQDARLQPGMLEELEEAFEKLSNVEEIKEKLAYSSQLLSDEQSGILVNLNAMRNAIGRLSGYGTRFEDLQTRINSVFIELDDAFNEIQNIDETVEADPEQLEQTNTRLQLLYDLQKKHNVLEVEELIRIQQELEEKVSVTENLENDIKNKQLQVLKLEEELDEEASKIHEKRIKEAPKLKKYLESSLFKLGMPNATFRIDIIPTTSFFANGKDELHFLFSANKGTDYGPLKKVASGGELSRIMLSIKAILARYEKLHTIMFDEIDTGVSGEVSDKMGDIMKEMGERMQVFAITHLPQIAAKGVKHFKVYKEDQAGVTSTQMKALSMDDRIVEIAEMLSGKNISESAISHARELLLL</sequence>
<dbReference type="Pfam" id="PF02463">
    <property type="entry name" value="SMC_N"/>
    <property type="match status" value="1"/>
</dbReference>
<protein>
    <recommendedName>
        <fullName evidence="3 9">DNA repair protein RecN</fullName>
    </recommendedName>
    <alternativeName>
        <fullName evidence="8 9">Recombination protein N</fullName>
    </alternativeName>
</protein>
<dbReference type="NCBIfam" id="TIGR00634">
    <property type="entry name" value="recN"/>
    <property type="match status" value="1"/>
</dbReference>
<evidence type="ECO:0000259" key="11">
    <source>
        <dbReference type="Pfam" id="PF02463"/>
    </source>
</evidence>
<gene>
    <name evidence="12" type="ORF">SAMN02927921_02683</name>
</gene>
<evidence type="ECO:0000256" key="3">
    <source>
        <dbReference type="ARBA" id="ARBA00021315"/>
    </source>
</evidence>
<dbReference type="GO" id="GO:0043590">
    <property type="term" value="C:bacterial nucleoid"/>
    <property type="evidence" value="ECO:0007669"/>
    <property type="project" value="TreeGrafter"/>
</dbReference>
<evidence type="ECO:0000256" key="1">
    <source>
        <dbReference type="ARBA" id="ARBA00003618"/>
    </source>
</evidence>
<dbReference type="PANTHER" id="PTHR11059:SF0">
    <property type="entry name" value="DNA REPAIR PROTEIN RECN"/>
    <property type="match status" value="1"/>
</dbReference>
<dbReference type="OrthoDB" id="9806954at2"/>
<dbReference type="GO" id="GO:0006281">
    <property type="term" value="P:DNA repair"/>
    <property type="evidence" value="ECO:0007669"/>
    <property type="project" value="UniProtKB-KW"/>
</dbReference>
<comment type="similarity">
    <text evidence="2 9">Belongs to the RecN family.</text>
</comment>
<comment type="function">
    <text evidence="1 9">May be involved in recombinational repair of damaged DNA.</text>
</comment>
<dbReference type="PANTHER" id="PTHR11059">
    <property type="entry name" value="DNA REPAIR PROTEIN RECN"/>
    <property type="match status" value="1"/>
</dbReference>
<name>A0A1K1QP39_9FLAO</name>
<dbReference type="InterPro" id="IPR004604">
    <property type="entry name" value="DNA_recomb/repair_RecN"/>
</dbReference>
<dbReference type="InterPro" id="IPR027417">
    <property type="entry name" value="P-loop_NTPase"/>
</dbReference>
<keyword evidence="5 9" id="KW-0227">DNA damage</keyword>
<dbReference type="InterPro" id="IPR003395">
    <property type="entry name" value="RecF/RecN/SMC_N"/>
</dbReference>
<dbReference type="EMBL" id="FPJE01000014">
    <property type="protein sequence ID" value="SFW61006.1"/>
    <property type="molecule type" value="Genomic_DNA"/>
</dbReference>
<accession>A0A1K1QP39</accession>
<feature type="domain" description="RecF/RecN/SMC N-terminal" evidence="11">
    <location>
        <begin position="7"/>
        <end position="508"/>
    </location>
</feature>
<dbReference type="GO" id="GO:0009432">
    <property type="term" value="P:SOS response"/>
    <property type="evidence" value="ECO:0007669"/>
    <property type="project" value="TreeGrafter"/>
</dbReference>
<evidence type="ECO:0000256" key="10">
    <source>
        <dbReference type="SAM" id="Coils"/>
    </source>
</evidence>
<feature type="coiled-coil region" evidence="10">
    <location>
        <begin position="318"/>
        <end position="369"/>
    </location>
</feature>
<dbReference type="GO" id="GO:0005524">
    <property type="term" value="F:ATP binding"/>
    <property type="evidence" value="ECO:0007669"/>
    <property type="project" value="UniProtKB-KW"/>
</dbReference>
<dbReference type="PIRSF" id="PIRSF003128">
    <property type="entry name" value="RecN"/>
    <property type="match status" value="1"/>
</dbReference>
<dbReference type="CDD" id="cd03241">
    <property type="entry name" value="ABC_RecN"/>
    <property type="match status" value="2"/>
</dbReference>
<dbReference type="Proteomes" id="UP000182248">
    <property type="component" value="Unassembled WGS sequence"/>
</dbReference>
<evidence type="ECO:0000256" key="2">
    <source>
        <dbReference type="ARBA" id="ARBA00009441"/>
    </source>
</evidence>
<keyword evidence="6" id="KW-0067">ATP-binding</keyword>
<dbReference type="Gene3D" id="3.40.50.300">
    <property type="entry name" value="P-loop containing nucleotide triphosphate hydrolases"/>
    <property type="match status" value="2"/>
</dbReference>
<evidence type="ECO:0000256" key="9">
    <source>
        <dbReference type="PIRNR" id="PIRNR003128"/>
    </source>
</evidence>
<keyword evidence="7 9" id="KW-0234">DNA repair</keyword>
<evidence type="ECO:0000313" key="13">
    <source>
        <dbReference type="Proteomes" id="UP000182248"/>
    </source>
</evidence>
<dbReference type="STRING" id="1150368.SAMN02927921_02683"/>
<evidence type="ECO:0000256" key="5">
    <source>
        <dbReference type="ARBA" id="ARBA00022763"/>
    </source>
</evidence>
<evidence type="ECO:0000256" key="6">
    <source>
        <dbReference type="ARBA" id="ARBA00022840"/>
    </source>
</evidence>
<keyword evidence="10" id="KW-0175">Coiled coil</keyword>
<keyword evidence="4" id="KW-0547">Nucleotide-binding</keyword>
<feature type="coiled-coil region" evidence="10">
    <location>
        <begin position="155"/>
        <end position="182"/>
    </location>
</feature>
<evidence type="ECO:0000256" key="4">
    <source>
        <dbReference type="ARBA" id="ARBA00022741"/>
    </source>
</evidence>
<organism evidence="12 13">
    <name type="scientific">Sinomicrobium oceani</name>
    <dbReference type="NCBI Taxonomy" id="1150368"/>
    <lineage>
        <taxon>Bacteria</taxon>
        <taxon>Pseudomonadati</taxon>
        <taxon>Bacteroidota</taxon>
        <taxon>Flavobacteriia</taxon>
        <taxon>Flavobacteriales</taxon>
        <taxon>Flavobacteriaceae</taxon>
        <taxon>Sinomicrobium</taxon>
    </lineage>
</organism>
<reference evidence="12 13" key="1">
    <citation type="submission" date="2016-11" db="EMBL/GenBank/DDBJ databases">
        <authorList>
            <person name="Jaros S."/>
            <person name="Januszkiewicz K."/>
            <person name="Wedrychowicz H."/>
        </authorList>
    </citation>
    <scope>NUCLEOTIDE SEQUENCE [LARGE SCALE GENOMIC DNA]</scope>
    <source>
        <strain evidence="12 13">CGMCC 1.12145</strain>
    </source>
</reference>
<proteinExistence type="inferred from homology"/>
<dbReference type="SUPFAM" id="SSF52540">
    <property type="entry name" value="P-loop containing nucleoside triphosphate hydrolases"/>
    <property type="match status" value="2"/>
</dbReference>
<dbReference type="GO" id="GO:0006310">
    <property type="term" value="P:DNA recombination"/>
    <property type="evidence" value="ECO:0007669"/>
    <property type="project" value="InterPro"/>
</dbReference>
<keyword evidence="13" id="KW-1185">Reference proteome</keyword>
<dbReference type="RefSeq" id="WP_072317897.1">
    <property type="nucleotide sequence ID" value="NZ_FPJE01000014.1"/>
</dbReference>
<evidence type="ECO:0000313" key="12">
    <source>
        <dbReference type="EMBL" id="SFW61006.1"/>
    </source>
</evidence>
<evidence type="ECO:0000256" key="8">
    <source>
        <dbReference type="ARBA" id="ARBA00033408"/>
    </source>
</evidence>